<dbReference type="SMART" id="SM00895">
    <property type="entry name" value="FCD"/>
    <property type="match status" value="1"/>
</dbReference>
<dbReference type="Gene3D" id="1.20.120.530">
    <property type="entry name" value="GntR ligand-binding domain-like"/>
    <property type="match status" value="1"/>
</dbReference>
<dbReference type="Proteomes" id="UP000318199">
    <property type="component" value="Unassembled WGS sequence"/>
</dbReference>
<keyword evidence="1" id="KW-0805">Transcription regulation</keyword>
<dbReference type="Gene3D" id="1.10.10.10">
    <property type="entry name" value="Winged helix-like DNA-binding domain superfamily/Winged helix DNA-binding domain"/>
    <property type="match status" value="1"/>
</dbReference>
<dbReference type="OrthoDB" id="8680240at2"/>
<dbReference type="SUPFAM" id="SSF48008">
    <property type="entry name" value="GntR ligand-binding domain-like"/>
    <property type="match status" value="1"/>
</dbReference>
<dbReference type="SUPFAM" id="SSF46785">
    <property type="entry name" value="Winged helix' DNA-binding domain"/>
    <property type="match status" value="1"/>
</dbReference>
<dbReference type="EMBL" id="VOBQ01000013">
    <property type="protein sequence ID" value="TWO69901.1"/>
    <property type="molecule type" value="Genomic_DNA"/>
</dbReference>
<sequence>MLAFGLATATSRKPSPMARARPHIPEIASTAAAARGRAAVPQARGAMGRDVYDTLRSAILDCTFLPGMALSEQAVSVELQVSRAPVRDAFRQLAVEGLLEAVPQRGTFVARLNREKIADAIFVREAIECRAAELAAGADPAERRQLAEIIARQARASARKDYATHLSTDEEFHHRILVLAGHPHAWTALRLARTGMNRIRHLAIPAVGSHKIAVDHHRLIVDAIAAGDAPAASAAMRVHIHSPMEFLDAILLRHPEYFEAA</sequence>
<protein>
    <submittedName>
        <fullName evidence="6">GntR family transcriptional regulator</fullName>
    </submittedName>
</protein>
<gene>
    <name evidence="6" type="ORF">FN976_16240</name>
</gene>
<dbReference type="PANTHER" id="PTHR43537">
    <property type="entry name" value="TRANSCRIPTIONAL REGULATOR, GNTR FAMILY"/>
    <property type="match status" value="1"/>
</dbReference>
<dbReference type="InterPro" id="IPR011711">
    <property type="entry name" value="GntR_C"/>
</dbReference>
<dbReference type="Pfam" id="PF07729">
    <property type="entry name" value="FCD"/>
    <property type="match status" value="1"/>
</dbReference>
<evidence type="ECO:0000313" key="6">
    <source>
        <dbReference type="EMBL" id="TWO69901.1"/>
    </source>
</evidence>
<dbReference type="InterPro" id="IPR008920">
    <property type="entry name" value="TF_FadR/GntR_C"/>
</dbReference>
<evidence type="ECO:0000256" key="3">
    <source>
        <dbReference type="ARBA" id="ARBA00023163"/>
    </source>
</evidence>
<dbReference type="GO" id="GO:0003700">
    <property type="term" value="F:DNA-binding transcription factor activity"/>
    <property type="evidence" value="ECO:0007669"/>
    <property type="project" value="InterPro"/>
</dbReference>
<dbReference type="PROSITE" id="PS50949">
    <property type="entry name" value="HTH_GNTR"/>
    <property type="match status" value="1"/>
</dbReference>
<reference evidence="6 7" key="1">
    <citation type="submission" date="2019-07" db="EMBL/GenBank/DDBJ databases">
        <title>Caenimonas sedimenti sp. nov., isolated from activated sludge.</title>
        <authorList>
            <person name="Xu J."/>
        </authorList>
    </citation>
    <scope>NUCLEOTIDE SEQUENCE [LARGE SCALE GENOMIC DNA]</scope>
    <source>
        <strain evidence="6 7">HX-9-20</strain>
    </source>
</reference>
<dbReference type="SMART" id="SM00345">
    <property type="entry name" value="HTH_GNTR"/>
    <property type="match status" value="1"/>
</dbReference>
<dbReference type="PANTHER" id="PTHR43537:SF5">
    <property type="entry name" value="UXU OPERON TRANSCRIPTIONAL REGULATOR"/>
    <property type="match status" value="1"/>
</dbReference>
<evidence type="ECO:0000313" key="7">
    <source>
        <dbReference type="Proteomes" id="UP000318199"/>
    </source>
</evidence>
<dbReference type="Pfam" id="PF00392">
    <property type="entry name" value="GntR"/>
    <property type="match status" value="1"/>
</dbReference>
<feature type="region of interest" description="Disordered" evidence="4">
    <location>
        <begin position="1"/>
        <end position="20"/>
    </location>
</feature>
<accession>A0A562ZNG2</accession>
<dbReference type="GO" id="GO:0003677">
    <property type="term" value="F:DNA binding"/>
    <property type="evidence" value="ECO:0007669"/>
    <property type="project" value="UniProtKB-KW"/>
</dbReference>
<dbReference type="InterPro" id="IPR000524">
    <property type="entry name" value="Tscrpt_reg_HTH_GntR"/>
</dbReference>
<keyword evidence="2" id="KW-0238">DNA-binding</keyword>
<evidence type="ECO:0000259" key="5">
    <source>
        <dbReference type="PROSITE" id="PS50949"/>
    </source>
</evidence>
<proteinExistence type="predicted"/>
<dbReference type="InterPro" id="IPR036390">
    <property type="entry name" value="WH_DNA-bd_sf"/>
</dbReference>
<dbReference type="CDD" id="cd07377">
    <property type="entry name" value="WHTH_GntR"/>
    <property type="match status" value="1"/>
</dbReference>
<organism evidence="6 7">
    <name type="scientific">Caenimonas sedimenti</name>
    <dbReference type="NCBI Taxonomy" id="2596921"/>
    <lineage>
        <taxon>Bacteria</taxon>
        <taxon>Pseudomonadati</taxon>
        <taxon>Pseudomonadota</taxon>
        <taxon>Betaproteobacteria</taxon>
        <taxon>Burkholderiales</taxon>
        <taxon>Comamonadaceae</taxon>
        <taxon>Caenimonas</taxon>
    </lineage>
</organism>
<evidence type="ECO:0000256" key="2">
    <source>
        <dbReference type="ARBA" id="ARBA00023125"/>
    </source>
</evidence>
<dbReference type="InterPro" id="IPR036388">
    <property type="entry name" value="WH-like_DNA-bd_sf"/>
</dbReference>
<dbReference type="AlphaFoldDB" id="A0A562ZNG2"/>
<evidence type="ECO:0000256" key="4">
    <source>
        <dbReference type="SAM" id="MobiDB-lite"/>
    </source>
</evidence>
<feature type="domain" description="HTH gntR-type" evidence="5">
    <location>
        <begin position="45"/>
        <end position="112"/>
    </location>
</feature>
<comment type="caution">
    <text evidence="6">The sequence shown here is derived from an EMBL/GenBank/DDBJ whole genome shotgun (WGS) entry which is preliminary data.</text>
</comment>
<evidence type="ECO:0000256" key="1">
    <source>
        <dbReference type="ARBA" id="ARBA00023015"/>
    </source>
</evidence>
<keyword evidence="3" id="KW-0804">Transcription</keyword>
<name>A0A562ZNG2_9BURK</name>
<keyword evidence="7" id="KW-1185">Reference proteome</keyword>